<dbReference type="Proteomes" id="UP001177670">
    <property type="component" value="Unassembled WGS sequence"/>
</dbReference>
<dbReference type="EMBL" id="JAHYIQ010000002">
    <property type="protein sequence ID" value="KAK1134516.1"/>
    <property type="molecule type" value="Genomic_DNA"/>
</dbReference>
<protein>
    <submittedName>
        <fullName evidence="2">Uncharacterized protein</fullName>
    </submittedName>
</protein>
<evidence type="ECO:0000313" key="2">
    <source>
        <dbReference type="EMBL" id="KAK1134516.1"/>
    </source>
</evidence>
<name>A0AA40GBE1_9HYME</name>
<dbReference type="AlphaFoldDB" id="A0AA40GBE1"/>
<comment type="caution">
    <text evidence="2">The sequence shown here is derived from an EMBL/GenBank/DDBJ whole genome shotgun (WGS) entry which is preliminary data.</text>
</comment>
<feature type="compositionally biased region" description="Basic and acidic residues" evidence="1">
    <location>
        <begin position="111"/>
        <end position="128"/>
    </location>
</feature>
<evidence type="ECO:0000313" key="3">
    <source>
        <dbReference type="Proteomes" id="UP001177670"/>
    </source>
</evidence>
<keyword evidence="3" id="KW-1185">Reference proteome</keyword>
<proteinExistence type="predicted"/>
<gene>
    <name evidence="2" type="ORF">K0M31_007297</name>
</gene>
<reference evidence="2" key="1">
    <citation type="submission" date="2021-10" db="EMBL/GenBank/DDBJ databases">
        <title>Melipona bicolor Genome sequencing and assembly.</title>
        <authorList>
            <person name="Araujo N.S."/>
            <person name="Arias M.C."/>
        </authorList>
    </citation>
    <scope>NUCLEOTIDE SEQUENCE</scope>
    <source>
        <strain evidence="2">USP_2M_L1-L4_2017</strain>
        <tissue evidence="2">Whole body</tissue>
    </source>
</reference>
<organism evidence="2 3">
    <name type="scientific">Melipona bicolor</name>
    <dbReference type="NCBI Taxonomy" id="60889"/>
    <lineage>
        <taxon>Eukaryota</taxon>
        <taxon>Metazoa</taxon>
        <taxon>Ecdysozoa</taxon>
        <taxon>Arthropoda</taxon>
        <taxon>Hexapoda</taxon>
        <taxon>Insecta</taxon>
        <taxon>Pterygota</taxon>
        <taxon>Neoptera</taxon>
        <taxon>Endopterygota</taxon>
        <taxon>Hymenoptera</taxon>
        <taxon>Apocrita</taxon>
        <taxon>Aculeata</taxon>
        <taxon>Apoidea</taxon>
        <taxon>Anthophila</taxon>
        <taxon>Apidae</taxon>
        <taxon>Melipona</taxon>
    </lineage>
</organism>
<sequence length="128" mass="14663">MAPQTGSIMKNYADEKPVYKQVEDLSELRIENSGRNDRARKLTGDRIVYAEINDELTTTAGTRNLENESRVFWRWFSAVASARLVAFTMQFPFTRHFAQPVEKLPLGGSATRRDKEKGKVSEKLLPER</sequence>
<accession>A0AA40GBE1</accession>
<feature type="region of interest" description="Disordered" evidence="1">
    <location>
        <begin position="104"/>
        <end position="128"/>
    </location>
</feature>
<evidence type="ECO:0000256" key="1">
    <source>
        <dbReference type="SAM" id="MobiDB-lite"/>
    </source>
</evidence>